<dbReference type="GO" id="GO:0004559">
    <property type="term" value="F:alpha-mannosidase activity"/>
    <property type="evidence" value="ECO:0007669"/>
    <property type="project" value="UniProtKB-EC"/>
</dbReference>
<evidence type="ECO:0000256" key="5">
    <source>
        <dbReference type="ARBA" id="ARBA00022801"/>
    </source>
</evidence>
<sequence>MSDQYARFNNKPVPVKIPKLYDGRIRQFTDRGGDYHDLNLPHFYDRARNDGTDYVKLEVYDVPKLQRPHFKDAIADAKWRKTSKGNSFGPSWSTHWFRINIRIPSDWKYAEQVLFEWNCGNEGLIYTNEGNAVVGLSGQERREWIIPKDWQLDGKWHQFYIETSCNEMSGNNSPPDPNRYFRLDTADIVFPNLEARALNIDFWIIGDASREFPGDSWQKHKARDVLNRIIDVFDRNNPDESIKKGREIAREYIGSEVDSSQVYKTANKAPVYGIGNCHIDTAWLWPFAETHRKVGRSWATQLNLIERYPEYTFTASQVQQFKWLSEDYPDVFARVKEAVKGGRFIPIGGSWVECDTNMPSGEAMLRQFLLGQRFFQHHFGFRTKTYWLPDTFGYSPQIPQFCRLVGIDRFLTQKLSWNSINSFPHSTFNWVALDGSQVVAHMPPDNTYTAQAHFGDVSRSLRQHKNLDVDQHGMLLFGHGDGGGGPTSEMLEKLRRCRGLSDTVDLLPRVQLGKTVDEFYDDILASTDNGNKLVTWVGELYFEFHRGTYTTQAAIKKGNRVSEVIMHDVEFLATLASLKNKDYKYPTKDIDELWENVCLNQFHDVLPGSGIEMIYEDARAIYQHIAEQGEKLAKEALDALNISTHYIPGHSLGALNTLPWGRSQVIEVPTEKIPREVQASSSFISQANGDKLLVQVQAEGSGVALPTTVSSSIPHATAKEIRKGVFVLENGKLRATIENGVLTSVWDQDAQREIIPKGATGNQFVIFEDQCLSFPAWETELYSLDSRKELSAGTVRISQKGPLRAAVEIENVISEQSRIKTTISLDAYQKPTKESEGAFPDISYLEFSCEVEWHETYKFLKVEFPVDVHSDVATYETSYGAHKRPTHFNTTWEVAKFEVPAHKWADLSDYSYGVSLINDCKYGYAIHGNVMRLSLLRAPKSPDAHADMGSHQFRYALLPHRGGVNPDVVRAAYNFNHPLEIVYLPNSNPADIDGYDSMVIDTVPEPKGDEVLRSFTLDGDKSLIMSAVKRFEDDEDVSRGLLPVRGASGRKSVIIRVYESLGGRARAYLNSKQSIARVFKTNALEDDEEALDILSGVDGDKVPIELRAFEIATFRIELA</sequence>
<dbReference type="SUPFAM" id="SSF74650">
    <property type="entry name" value="Galactose mutarotase-like"/>
    <property type="match status" value="1"/>
</dbReference>
<dbReference type="PANTHER" id="PTHR46017:SF1">
    <property type="entry name" value="ALPHA-MANNOSIDASE 2C1"/>
    <property type="match status" value="1"/>
</dbReference>
<dbReference type="SMART" id="SM00872">
    <property type="entry name" value="Alpha-mann_mid"/>
    <property type="match status" value="1"/>
</dbReference>
<dbReference type="Pfam" id="PF01074">
    <property type="entry name" value="Glyco_hydro_38N"/>
    <property type="match status" value="1"/>
</dbReference>
<dbReference type="Gene3D" id="2.70.98.30">
    <property type="entry name" value="Golgi alpha-mannosidase II, domain 4"/>
    <property type="match status" value="1"/>
</dbReference>
<dbReference type="Gene3D" id="3.20.110.10">
    <property type="entry name" value="Glycoside hydrolase 38, N terminal domain"/>
    <property type="match status" value="1"/>
</dbReference>
<dbReference type="GO" id="GO:0046872">
    <property type="term" value="F:metal ion binding"/>
    <property type="evidence" value="ECO:0007669"/>
    <property type="project" value="UniProtKB-KW"/>
</dbReference>
<protein>
    <recommendedName>
        <fullName evidence="8">Alpha-mannosidase</fullName>
        <ecNumber evidence="3">3.2.1.24</ecNumber>
    </recommendedName>
</protein>
<keyword evidence="11" id="KW-1185">Reference proteome</keyword>
<evidence type="ECO:0000259" key="9">
    <source>
        <dbReference type="SMART" id="SM00872"/>
    </source>
</evidence>
<evidence type="ECO:0000256" key="2">
    <source>
        <dbReference type="ARBA" id="ARBA00009792"/>
    </source>
</evidence>
<dbReference type="Gene3D" id="1.20.1270.50">
    <property type="entry name" value="Glycoside hydrolase family 38, central domain"/>
    <property type="match status" value="1"/>
</dbReference>
<evidence type="ECO:0000256" key="4">
    <source>
        <dbReference type="ARBA" id="ARBA00022723"/>
    </source>
</evidence>
<dbReference type="FunFam" id="2.70.98.30:FF:000001">
    <property type="entry name" value="alpha-mannosidase 2C1 isoform X2"/>
    <property type="match status" value="1"/>
</dbReference>
<dbReference type="InterPro" id="IPR028995">
    <property type="entry name" value="Glyco_hydro_57/38_cen_sf"/>
</dbReference>
<dbReference type="InterPro" id="IPR037094">
    <property type="entry name" value="Glyco_hydro_38_cen_sf"/>
</dbReference>
<dbReference type="SUPFAM" id="SSF88688">
    <property type="entry name" value="Families 57/38 glycoside transferase middle domain"/>
    <property type="match status" value="1"/>
</dbReference>
<keyword evidence="5" id="KW-0378">Hydrolase</keyword>
<dbReference type="Pfam" id="PF17677">
    <property type="entry name" value="Glyco_hydro38C2"/>
    <property type="match status" value="1"/>
</dbReference>
<dbReference type="InterPro" id="IPR015341">
    <property type="entry name" value="Glyco_hydro_38_cen"/>
</dbReference>
<evidence type="ECO:0000313" key="11">
    <source>
        <dbReference type="Proteomes" id="UP000189580"/>
    </source>
</evidence>
<dbReference type="GO" id="GO:0000329">
    <property type="term" value="C:fungal-type vacuole membrane"/>
    <property type="evidence" value="ECO:0007669"/>
    <property type="project" value="TreeGrafter"/>
</dbReference>
<accession>A0A167C741</accession>
<dbReference type="InterPro" id="IPR041147">
    <property type="entry name" value="GH38_C"/>
</dbReference>
<dbReference type="PANTHER" id="PTHR46017">
    <property type="entry name" value="ALPHA-MANNOSIDASE 2C1"/>
    <property type="match status" value="1"/>
</dbReference>
<dbReference type="GO" id="GO:0006013">
    <property type="term" value="P:mannose metabolic process"/>
    <property type="evidence" value="ECO:0007669"/>
    <property type="project" value="InterPro"/>
</dbReference>
<comment type="catalytic activity">
    <reaction evidence="1">
        <text>Hydrolysis of terminal, non-reducing alpha-D-mannose residues in alpha-D-mannosides.</text>
        <dbReference type="EC" id="3.2.1.24"/>
    </reaction>
</comment>
<comment type="similarity">
    <text evidence="2">Belongs to the glycosyl hydrolase 38 family.</text>
</comment>
<dbReference type="InterPro" id="IPR011682">
    <property type="entry name" value="Glyco_hydro_38_C"/>
</dbReference>
<dbReference type="InterPro" id="IPR054723">
    <property type="entry name" value="Ams1-like_N"/>
</dbReference>
<feature type="domain" description="Glycoside hydrolase family 38 central" evidence="9">
    <location>
        <begin position="543"/>
        <end position="622"/>
    </location>
</feature>
<dbReference type="SUPFAM" id="SSF88713">
    <property type="entry name" value="Glycoside hydrolase/deacetylase"/>
    <property type="match status" value="1"/>
</dbReference>
<organism evidence="10 11">
    <name type="scientific">Sugiyamaella lignohabitans</name>
    <dbReference type="NCBI Taxonomy" id="796027"/>
    <lineage>
        <taxon>Eukaryota</taxon>
        <taxon>Fungi</taxon>
        <taxon>Dikarya</taxon>
        <taxon>Ascomycota</taxon>
        <taxon>Saccharomycotina</taxon>
        <taxon>Dipodascomycetes</taxon>
        <taxon>Dipodascales</taxon>
        <taxon>Trichomonascaceae</taxon>
        <taxon>Sugiyamaella</taxon>
    </lineage>
</organism>
<gene>
    <name evidence="10" type="primary">AMS1</name>
    <name evidence="10" type="ORF">AWJ20_4106</name>
</gene>
<evidence type="ECO:0000313" key="10">
    <source>
        <dbReference type="EMBL" id="ANB11302.1"/>
    </source>
</evidence>
<dbReference type="OrthoDB" id="10261055at2759"/>
<dbReference type="EMBL" id="CP014500">
    <property type="protein sequence ID" value="ANB11302.1"/>
    <property type="molecule type" value="Genomic_DNA"/>
</dbReference>
<dbReference type="CDD" id="cd10812">
    <property type="entry name" value="GH38N_AMII_ScAms1_like"/>
    <property type="match status" value="1"/>
</dbReference>
<keyword evidence="6" id="KW-0326">Glycosidase</keyword>
<keyword evidence="4" id="KW-0479">Metal-binding</keyword>
<dbReference type="GeneID" id="30036202"/>
<evidence type="ECO:0000256" key="1">
    <source>
        <dbReference type="ARBA" id="ARBA00000365"/>
    </source>
</evidence>
<dbReference type="Pfam" id="PF07748">
    <property type="entry name" value="Glyco_hydro_38C"/>
    <property type="match status" value="1"/>
</dbReference>
<dbReference type="GO" id="GO:0030246">
    <property type="term" value="F:carbohydrate binding"/>
    <property type="evidence" value="ECO:0007669"/>
    <property type="project" value="InterPro"/>
</dbReference>
<name>A0A167C741_9ASCO</name>
<dbReference type="GO" id="GO:0009313">
    <property type="term" value="P:oligosaccharide catabolic process"/>
    <property type="evidence" value="ECO:0007669"/>
    <property type="project" value="TreeGrafter"/>
</dbReference>
<evidence type="ECO:0000256" key="8">
    <source>
        <dbReference type="ARBA" id="ARBA00071615"/>
    </source>
</evidence>
<dbReference type="InterPro" id="IPR011013">
    <property type="entry name" value="Gal_mutarotase_sf_dom"/>
</dbReference>
<evidence type="ECO:0000256" key="3">
    <source>
        <dbReference type="ARBA" id="ARBA00012752"/>
    </source>
</evidence>
<evidence type="ECO:0000256" key="6">
    <source>
        <dbReference type="ARBA" id="ARBA00023295"/>
    </source>
</evidence>
<dbReference type="Pfam" id="PF09261">
    <property type="entry name" value="Alpha-mann_mid"/>
    <property type="match status" value="1"/>
</dbReference>
<dbReference type="AlphaFoldDB" id="A0A167C741"/>
<dbReference type="FunFam" id="3.20.110.10:FF:000002">
    <property type="entry name" value="alpha-mannosidase 2C1 isoform X1"/>
    <property type="match status" value="1"/>
</dbReference>
<dbReference type="KEGG" id="slb:AWJ20_4106"/>
<dbReference type="Pfam" id="PF22907">
    <property type="entry name" value="Ams1-like_1st"/>
    <property type="match status" value="1"/>
</dbReference>
<dbReference type="RefSeq" id="XP_018733779.1">
    <property type="nucleotide sequence ID" value="XM_018881162.1"/>
</dbReference>
<dbReference type="EC" id="3.2.1.24" evidence="3"/>
<dbReference type="InterPro" id="IPR027291">
    <property type="entry name" value="Glyco_hydro_38_N_sf"/>
</dbReference>
<comment type="function">
    <text evidence="7">Degrades free oligosaccharides in the vacuole.</text>
</comment>
<evidence type="ECO:0000256" key="7">
    <source>
        <dbReference type="ARBA" id="ARBA00054985"/>
    </source>
</evidence>
<proteinExistence type="inferred from homology"/>
<dbReference type="FunFam" id="1.20.1270.50:FF:000004">
    <property type="entry name" value="alpha-mannosidase 2C1 isoform X1"/>
    <property type="match status" value="1"/>
</dbReference>
<reference evidence="10 11" key="1">
    <citation type="submission" date="2016-02" db="EMBL/GenBank/DDBJ databases">
        <title>Complete genome sequence and transcriptome regulation of the pentose utilising yeast Sugiyamaella lignohabitans.</title>
        <authorList>
            <person name="Bellasio M."/>
            <person name="Peymann A."/>
            <person name="Valli M."/>
            <person name="Sipitzky M."/>
            <person name="Graf A."/>
            <person name="Sauer M."/>
            <person name="Marx H."/>
            <person name="Mattanovich D."/>
        </authorList>
    </citation>
    <scope>NUCLEOTIDE SEQUENCE [LARGE SCALE GENOMIC DNA]</scope>
    <source>
        <strain evidence="10 11">CBS 10342</strain>
    </source>
</reference>
<dbReference type="InterPro" id="IPR000602">
    <property type="entry name" value="Glyco_hydro_38_N"/>
</dbReference>
<dbReference type="Proteomes" id="UP000189580">
    <property type="component" value="Chromosome c"/>
</dbReference>
<dbReference type="InterPro" id="IPR011330">
    <property type="entry name" value="Glyco_hydro/deAcase_b/a-brl"/>
</dbReference>